<protein>
    <submittedName>
        <fullName evidence="1">Uncharacterized protein</fullName>
    </submittedName>
</protein>
<dbReference type="RefSeq" id="WP_175501799.1">
    <property type="nucleotide sequence ID" value="NZ_JAIWJX010000002.1"/>
</dbReference>
<accession>A0A9X1XC20</accession>
<name>A0A9X1XC20_9BACL</name>
<dbReference type="AlphaFoldDB" id="A0A9X1XC20"/>
<proteinExistence type="predicted"/>
<gene>
    <name evidence="1" type="ORF">LCY76_15375</name>
</gene>
<sequence>MLSNRANIFVHEAAKQHSREEGWYREKKPFHPFGRITLSFWVGRLFIMIL</sequence>
<dbReference type="Proteomes" id="UP001139011">
    <property type="component" value="Unassembled WGS sequence"/>
</dbReference>
<dbReference type="EMBL" id="JAIWJX010000002">
    <property type="protein sequence ID" value="MCK6257961.1"/>
    <property type="molecule type" value="Genomic_DNA"/>
</dbReference>
<organism evidence="1 2">
    <name type="scientific">Fictibacillus marinisediminis</name>
    <dbReference type="NCBI Taxonomy" id="2878389"/>
    <lineage>
        <taxon>Bacteria</taxon>
        <taxon>Bacillati</taxon>
        <taxon>Bacillota</taxon>
        <taxon>Bacilli</taxon>
        <taxon>Bacillales</taxon>
        <taxon>Fictibacillaceae</taxon>
        <taxon>Fictibacillus</taxon>
    </lineage>
</organism>
<evidence type="ECO:0000313" key="1">
    <source>
        <dbReference type="EMBL" id="MCK6257961.1"/>
    </source>
</evidence>
<keyword evidence="2" id="KW-1185">Reference proteome</keyword>
<comment type="caution">
    <text evidence="1">The sequence shown here is derived from an EMBL/GenBank/DDBJ whole genome shotgun (WGS) entry which is preliminary data.</text>
</comment>
<reference evidence="1" key="1">
    <citation type="submission" date="2021-09" db="EMBL/GenBank/DDBJ databases">
        <title>Genome analysis of Fictibacillus sp. KIGAM418 isolated from marine sediment.</title>
        <authorList>
            <person name="Seo M.-J."/>
            <person name="Cho E.-S."/>
            <person name="Hwang C.Y."/>
        </authorList>
    </citation>
    <scope>NUCLEOTIDE SEQUENCE</scope>
    <source>
        <strain evidence="1">KIGAM418</strain>
    </source>
</reference>
<evidence type="ECO:0000313" key="2">
    <source>
        <dbReference type="Proteomes" id="UP001139011"/>
    </source>
</evidence>